<organism evidence="2 3">
    <name type="scientific">Eumeta variegata</name>
    <name type="common">Bagworm moth</name>
    <name type="synonym">Eumeta japonica</name>
    <dbReference type="NCBI Taxonomy" id="151549"/>
    <lineage>
        <taxon>Eukaryota</taxon>
        <taxon>Metazoa</taxon>
        <taxon>Ecdysozoa</taxon>
        <taxon>Arthropoda</taxon>
        <taxon>Hexapoda</taxon>
        <taxon>Insecta</taxon>
        <taxon>Pterygota</taxon>
        <taxon>Neoptera</taxon>
        <taxon>Endopterygota</taxon>
        <taxon>Lepidoptera</taxon>
        <taxon>Glossata</taxon>
        <taxon>Ditrysia</taxon>
        <taxon>Tineoidea</taxon>
        <taxon>Psychidae</taxon>
        <taxon>Oiketicinae</taxon>
        <taxon>Eumeta</taxon>
    </lineage>
</organism>
<reference evidence="2 3" key="1">
    <citation type="journal article" date="2019" name="Commun. Biol.">
        <title>The bagworm genome reveals a unique fibroin gene that provides high tensile strength.</title>
        <authorList>
            <person name="Kono N."/>
            <person name="Nakamura H."/>
            <person name="Ohtoshi R."/>
            <person name="Tomita M."/>
            <person name="Numata K."/>
            <person name="Arakawa K."/>
        </authorList>
    </citation>
    <scope>NUCLEOTIDE SEQUENCE [LARGE SCALE GENOMIC DNA]</scope>
</reference>
<name>A0A4C1XUD2_EUMVA</name>
<proteinExistence type="predicted"/>
<comment type="caution">
    <text evidence="2">The sequence shown here is derived from an EMBL/GenBank/DDBJ whole genome shotgun (WGS) entry which is preliminary data.</text>
</comment>
<gene>
    <name evidence="2" type="ORF">EVAR_50099_1</name>
</gene>
<sequence>MSSVRNFAKFKNSREASATVPRRKYETLKYKYKCLKRLFEIYDTNVQLTYSQAARPSGQRCACDSRDVYVQADAEELDNNPTTDRSKSALYELAKAQEASESNYRSERDEFVADKPTAGPVCVNYVQEYRSTPFDRSRTAAESCGERPAYRTRRTIGLVKFFSRICGGDAQSATDDGTSNRRGGCKRKRKKRRRRKRSLITLF</sequence>
<evidence type="ECO:0000256" key="1">
    <source>
        <dbReference type="SAM" id="MobiDB-lite"/>
    </source>
</evidence>
<evidence type="ECO:0000313" key="2">
    <source>
        <dbReference type="EMBL" id="GBP66720.1"/>
    </source>
</evidence>
<dbReference type="AlphaFoldDB" id="A0A4C1XUD2"/>
<feature type="region of interest" description="Disordered" evidence="1">
    <location>
        <begin position="170"/>
        <end position="191"/>
    </location>
</feature>
<evidence type="ECO:0000313" key="3">
    <source>
        <dbReference type="Proteomes" id="UP000299102"/>
    </source>
</evidence>
<dbReference type="EMBL" id="BGZK01000965">
    <property type="protein sequence ID" value="GBP66720.1"/>
    <property type="molecule type" value="Genomic_DNA"/>
</dbReference>
<protein>
    <submittedName>
        <fullName evidence="2">Uncharacterized protein</fullName>
    </submittedName>
</protein>
<accession>A0A4C1XUD2</accession>
<dbReference type="Proteomes" id="UP000299102">
    <property type="component" value="Unassembled WGS sequence"/>
</dbReference>
<dbReference type="OrthoDB" id="7476812at2759"/>
<keyword evidence="3" id="KW-1185">Reference proteome</keyword>